<accession>A0A255YWF8</accession>
<organism evidence="1 2">
    <name type="scientific">Niveispirillum lacus</name>
    <dbReference type="NCBI Taxonomy" id="1981099"/>
    <lineage>
        <taxon>Bacteria</taxon>
        <taxon>Pseudomonadati</taxon>
        <taxon>Pseudomonadota</taxon>
        <taxon>Alphaproteobacteria</taxon>
        <taxon>Rhodospirillales</taxon>
        <taxon>Azospirillaceae</taxon>
        <taxon>Niveispirillum</taxon>
    </lineage>
</organism>
<dbReference type="AlphaFoldDB" id="A0A255YWF8"/>
<name>A0A255YWF8_9PROT</name>
<dbReference type="OrthoDB" id="7342995at2"/>
<protein>
    <submittedName>
        <fullName evidence="1">Uncharacterized protein</fullName>
    </submittedName>
</protein>
<evidence type="ECO:0000313" key="2">
    <source>
        <dbReference type="Proteomes" id="UP000216998"/>
    </source>
</evidence>
<dbReference type="RefSeq" id="WP_094456985.1">
    <property type="nucleotide sequence ID" value="NZ_NOXU01000030.1"/>
</dbReference>
<gene>
    <name evidence="1" type="ORF">CHU95_14235</name>
</gene>
<comment type="caution">
    <text evidence="1">The sequence shown here is derived from an EMBL/GenBank/DDBJ whole genome shotgun (WGS) entry which is preliminary data.</text>
</comment>
<proteinExistence type="predicted"/>
<keyword evidence="2" id="KW-1185">Reference proteome</keyword>
<sequence length="244" mass="27342">MTTILTASQLASAFVSHTTLLLAVNLTHDLDPVLAGFLPDEVPTADELLDDQVLIGQVIRAPRGDVRLERTLAWLEQVWFNLGDRASIAALVRQELEARRHVPVIFDLDDGLIRAANLLDLLVRQCAGLMDTAPLAAILSLLRQWQVDRRRETLLDLERHCLPLLRNDDATPAAEQVRRIRFLAVEGALPADEYLSLHFDPQALPDWDMAELTRLIRTRYPLLRRDDVEAMVAARSSPVRAAVA</sequence>
<reference evidence="1 2" key="1">
    <citation type="submission" date="2017-07" db="EMBL/GenBank/DDBJ databases">
        <title>Niveispirillum cyanobacteriorum sp. nov., isolated from cyanobacterial aggregates in a eutrophic lake.</title>
        <authorList>
            <person name="Cai H."/>
        </authorList>
    </citation>
    <scope>NUCLEOTIDE SEQUENCE [LARGE SCALE GENOMIC DNA]</scope>
    <source>
        <strain evidence="2">TH1-14</strain>
    </source>
</reference>
<dbReference type="Proteomes" id="UP000216998">
    <property type="component" value="Unassembled WGS sequence"/>
</dbReference>
<evidence type="ECO:0000313" key="1">
    <source>
        <dbReference type="EMBL" id="OYQ33542.1"/>
    </source>
</evidence>
<dbReference type="EMBL" id="NOXU01000030">
    <property type="protein sequence ID" value="OYQ33542.1"/>
    <property type="molecule type" value="Genomic_DNA"/>
</dbReference>